<proteinExistence type="predicted"/>
<keyword evidence="3" id="KW-1185">Reference proteome</keyword>
<dbReference type="PANTHER" id="PTHR47123:SF15">
    <property type="entry name" value="F-BOX PROTEIN SKIP23"/>
    <property type="match status" value="1"/>
</dbReference>
<dbReference type="AlphaFoldDB" id="A0AAD4VW04"/>
<dbReference type="InterPro" id="IPR005174">
    <property type="entry name" value="KIB1-4_b-propeller"/>
</dbReference>
<dbReference type="Pfam" id="PF03478">
    <property type="entry name" value="Beta-prop_KIB1-4"/>
    <property type="match status" value="1"/>
</dbReference>
<dbReference type="PANTHER" id="PTHR47123">
    <property type="entry name" value="F-BOX PROTEIN SKIP23"/>
    <property type="match status" value="1"/>
</dbReference>
<name>A0AAD4VW04_PRUDU</name>
<reference evidence="2 3" key="1">
    <citation type="journal article" date="2022" name="G3 (Bethesda)">
        <title>Whole-genome sequence and methylome profiling of the almond [Prunus dulcis (Mill.) D.A. Webb] cultivar 'Nonpareil'.</title>
        <authorList>
            <person name="D'Amico-Willman K.M."/>
            <person name="Ouma W.Z."/>
            <person name="Meulia T."/>
            <person name="Sideli G.M."/>
            <person name="Gradziel T.M."/>
            <person name="Fresnedo-Ramirez J."/>
        </authorList>
    </citation>
    <scope>NUCLEOTIDE SEQUENCE [LARGE SCALE GENOMIC DNA]</scope>
    <source>
        <strain evidence="2">Clone GOH B32 T37-40</strain>
    </source>
</reference>
<feature type="domain" description="KIB1-4 beta-propeller" evidence="1">
    <location>
        <begin position="10"/>
        <end position="64"/>
    </location>
</feature>
<dbReference type="Proteomes" id="UP001054821">
    <property type="component" value="Chromosome 4"/>
</dbReference>
<comment type="caution">
    <text evidence="2">The sequence shown here is derived from an EMBL/GenBank/DDBJ whole genome shotgun (WGS) entry which is preliminary data.</text>
</comment>
<evidence type="ECO:0000313" key="3">
    <source>
        <dbReference type="Proteomes" id="UP001054821"/>
    </source>
</evidence>
<gene>
    <name evidence="2" type="ORF">L3X38_022439</name>
</gene>
<sequence>MSFSGSREPVYKVVLCDFGDDGGPQWVEIESIGTDALFLGWNICMSVSASDFPGCRPNSIYFINAVSPCGCLQPGKRIIGNAMLLKSSTGGGLVSNLDFAFYGPTISM</sequence>
<organism evidence="2 3">
    <name type="scientific">Prunus dulcis</name>
    <name type="common">Almond</name>
    <name type="synonym">Amygdalus dulcis</name>
    <dbReference type="NCBI Taxonomy" id="3755"/>
    <lineage>
        <taxon>Eukaryota</taxon>
        <taxon>Viridiplantae</taxon>
        <taxon>Streptophyta</taxon>
        <taxon>Embryophyta</taxon>
        <taxon>Tracheophyta</taxon>
        <taxon>Spermatophyta</taxon>
        <taxon>Magnoliopsida</taxon>
        <taxon>eudicotyledons</taxon>
        <taxon>Gunneridae</taxon>
        <taxon>Pentapetalae</taxon>
        <taxon>rosids</taxon>
        <taxon>fabids</taxon>
        <taxon>Rosales</taxon>
        <taxon>Rosaceae</taxon>
        <taxon>Amygdaloideae</taxon>
        <taxon>Amygdaleae</taxon>
        <taxon>Prunus</taxon>
    </lineage>
</organism>
<evidence type="ECO:0000313" key="2">
    <source>
        <dbReference type="EMBL" id="KAI5332310.1"/>
    </source>
</evidence>
<protein>
    <recommendedName>
        <fullName evidence="1">KIB1-4 beta-propeller domain-containing protein</fullName>
    </recommendedName>
</protein>
<evidence type="ECO:0000259" key="1">
    <source>
        <dbReference type="Pfam" id="PF03478"/>
    </source>
</evidence>
<dbReference type="EMBL" id="JAJFAZ020000004">
    <property type="protein sequence ID" value="KAI5332310.1"/>
    <property type="molecule type" value="Genomic_DNA"/>
</dbReference>
<accession>A0AAD4VW04</accession>
<dbReference type="InterPro" id="IPR051304">
    <property type="entry name" value="SCF_F-box_domain"/>
</dbReference>